<keyword evidence="2" id="KW-1185">Reference proteome</keyword>
<dbReference type="EMBL" id="CP019239">
    <property type="protein sequence ID" value="APW41576.1"/>
    <property type="molecule type" value="Genomic_DNA"/>
</dbReference>
<dbReference type="STRING" id="1484693.RS694_02745"/>
<dbReference type="AlphaFoldDB" id="A0A1P8K6G4"/>
<dbReference type="KEGG" id="rsb:RS694_02745"/>
<sequence length="118" mass="12420">MNLVEQQFDEVSCALLDADPAALEQACAGLQQTAVDFIQLSYRQAPGGVLPADMAQRVKALAEALPLLREGLYRKAALVERALPLLVPSSGQPSTYAGDSAPYASAMRQSGAFKVVAA</sequence>
<proteinExistence type="predicted"/>
<evidence type="ECO:0000313" key="2">
    <source>
        <dbReference type="Proteomes" id="UP000186110"/>
    </source>
</evidence>
<gene>
    <name evidence="1" type="ORF">RS694_02745</name>
</gene>
<accession>A0A1P8K6G4</accession>
<evidence type="ECO:0000313" key="1">
    <source>
        <dbReference type="EMBL" id="APW41576.1"/>
    </source>
</evidence>
<name>A0A1P8K6G4_9BURK</name>
<protein>
    <submittedName>
        <fullName evidence="1">Uncharacterized protein</fullName>
    </submittedName>
</protein>
<organism evidence="1 2">
    <name type="scientific">Rhodoferax saidenbachensis</name>
    <dbReference type="NCBI Taxonomy" id="1484693"/>
    <lineage>
        <taxon>Bacteria</taxon>
        <taxon>Pseudomonadati</taxon>
        <taxon>Pseudomonadota</taxon>
        <taxon>Betaproteobacteria</taxon>
        <taxon>Burkholderiales</taxon>
        <taxon>Comamonadaceae</taxon>
        <taxon>Rhodoferax</taxon>
    </lineage>
</organism>
<reference evidence="1 2" key="1">
    <citation type="submission" date="2017-01" db="EMBL/GenBank/DDBJ databases">
        <authorList>
            <person name="Mah S.A."/>
            <person name="Swanson W.J."/>
            <person name="Moy G.W."/>
            <person name="Vacquier V.D."/>
        </authorList>
    </citation>
    <scope>NUCLEOTIDE SEQUENCE [LARGE SCALE GENOMIC DNA]</scope>
    <source>
        <strain evidence="1 2">DSM 22694</strain>
    </source>
</reference>
<dbReference type="Proteomes" id="UP000186110">
    <property type="component" value="Chromosome"/>
</dbReference>